<evidence type="ECO:0000313" key="14">
    <source>
        <dbReference type="EMBL" id="MDQ0156661.1"/>
    </source>
</evidence>
<dbReference type="PROSITE" id="PS50109">
    <property type="entry name" value="HIS_KIN"/>
    <property type="match status" value="1"/>
</dbReference>
<dbReference type="SMART" id="SM00448">
    <property type="entry name" value="REC"/>
    <property type="match status" value="1"/>
</dbReference>
<evidence type="ECO:0000256" key="9">
    <source>
        <dbReference type="PROSITE-ProRule" id="PRU00169"/>
    </source>
</evidence>
<dbReference type="SUPFAM" id="SSF52172">
    <property type="entry name" value="CheY-like"/>
    <property type="match status" value="1"/>
</dbReference>
<feature type="domain" description="PAS" evidence="13">
    <location>
        <begin position="157"/>
        <end position="202"/>
    </location>
</feature>
<dbReference type="CDD" id="cd00130">
    <property type="entry name" value="PAS"/>
    <property type="match status" value="2"/>
</dbReference>
<dbReference type="SMART" id="SM00387">
    <property type="entry name" value="HATPase_c"/>
    <property type="match status" value="1"/>
</dbReference>
<evidence type="ECO:0000256" key="2">
    <source>
        <dbReference type="ARBA" id="ARBA00012438"/>
    </source>
</evidence>
<evidence type="ECO:0000259" key="13">
    <source>
        <dbReference type="PROSITE" id="PS50112"/>
    </source>
</evidence>
<dbReference type="InterPro" id="IPR003594">
    <property type="entry name" value="HATPase_dom"/>
</dbReference>
<dbReference type="Pfam" id="PF13426">
    <property type="entry name" value="PAS_9"/>
    <property type="match status" value="1"/>
</dbReference>
<evidence type="ECO:0000259" key="12">
    <source>
        <dbReference type="PROSITE" id="PS50110"/>
    </source>
</evidence>
<dbReference type="InterPro" id="IPR035965">
    <property type="entry name" value="PAS-like_dom_sf"/>
</dbReference>
<evidence type="ECO:0000313" key="15">
    <source>
        <dbReference type="Proteomes" id="UP001231362"/>
    </source>
</evidence>
<keyword evidence="6" id="KW-0418">Kinase</keyword>
<accession>A0ABT9V6U1</accession>
<feature type="modified residue" description="4-aspartylphosphate" evidence="9">
    <location>
        <position position="56"/>
    </location>
</feature>
<protein>
    <recommendedName>
        <fullName evidence="2">histidine kinase</fullName>
        <ecNumber evidence="2">2.7.13.3</ecNumber>
    </recommendedName>
</protein>
<dbReference type="Pfam" id="PF00989">
    <property type="entry name" value="PAS"/>
    <property type="match status" value="1"/>
</dbReference>
<dbReference type="Gene3D" id="3.30.565.10">
    <property type="entry name" value="Histidine kinase-like ATPase, C-terminal domain"/>
    <property type="match status" value="1"/>
</dbReference>
<feature type="domain" description="Response regulatory" evidence="12">
    <location>
        <begin position="7"/>
        <end position="124"/>
    </location>
</feature>
<evidence type="ECO:0000256" key="8">
    <source>
        <dbReference type="ARBA" id="ARBA00023012"/>
    </source>
</evidence>
<dbReference type="PRINTS" id="PR00344">
    <property type="entry name" value="BCTRLSENSOR"/>
</dbReference>
<evidence type="ECO:0000256" key="5">
    <source>
        <dbReference type="ARBA" id="ARBA00022741"/>
    </source>
</evidence>
<dbReference type="InterPro" id="IPR004358">
    <property type="entry name" value="Sig_transdc_His_kin-like_C"/>
</dbReference>
<dbReference type="InterPro" id="IPR000014">
    <property type="entry name" value="PAS"/>
</dbReference>
<reference evidence="14 15" key="1">
    <citation type="submission" date="2023-07" db="EMBL/GenBank/DDBJ databases">
        <title>Genomic Encyclopedia of Type Strains, Phase IV (KMG-IV): sequencing the most valuable type-strain genomes for metagenomic binning, comparative biology and taxonomic classification.</title>
        <authorList>
            <person name="Goeker M."/>
        </authorList>
    </citation>
    <scope>NUCLEOTIDE SEQUENCE [LARGE SCALE GENOMIC DNA]</scope>
    <source>
        <strain evidence="14 15">DSM 23948</strain>
    </source>
</reference>
<dbReference type="InterPro" id="IPR036890">
    <property type="entry name" value="HATPase_C_sf"/>
</dbReference>
<keyword evidence="5" id="KW-0547">Nucleotide-binding</keyword>
<keyword evidence="3 9" id="KW-0597">Phosphoprotein</keyword>
<dbReference type="InterPro" id="IPR001610">
    <property type="entry name" value="PAC"/>
</dbReference>
<dbReference type="CDD" id="cd00082">
    <property type="entry name" value="HisKA"/>
    <property type="match status" value="1"/>
</dbReference>
<evidence type="ECO:0000256" key="6">
    <source>
        <dbReference type="ARBA" id="ARBA00022777"/>
    </source>
</evidence>
<dbReference type="InterPro" id="IPR013767">
    <property type="entry name" value="PAS_fold"/>
</dbReference>
<comment type="catalytic activity">
    <reaction evidence="1">
        <text>ATP + protein L-histidine = ADP + protein N-phospho-L-histidine.</text>
        <dbReference type="EC" id="2.7.13.3"/>
    </reaction>
</comment>
<dbReference type="SUPFAM" id="SSF55785">
    <property type="entry name" value="PYP-like sensor domain (PAS domain)"/>
    <property type="match status" value="2"/>
</dbReference>
<dbReference type="EC" id="2.7.13.3" evidence="2"/>
<dbReference type="InterPro" id="IPR011006">
    <property type="entry name" value="CheY-like_superfamily"/>
</dbReference>
<gene>
    <name evidence="14" type="ORF">J2S07_002982</name>
</gene>
<dbReference type="Gene3D" id="3.40.50.2300">
    <property type="match status" value="1"/>
</dbReference>
<dbReference type="SUPFAM" id="SSF55874">
    <property type="entry name" value="ATPase domain of HSP90 chaperone/DNA topoisomerase II/histidine kinase"/>
    <property type="match status" value="1"/>
</dbReference>
<dbReference type="Pfam" id="PF00512">
    <property type="entry name" value="HisKA"/>
    <property type="match status" value="1"/>
</dbReference>
<evidence type="ECO:0000256" key="4">
    <source>
        <dbReference type="ARBA" id="ARBA00022679"/>
    </source>
</evidence>
<dbReference type="SMART" id="SM00086">
    <property type="entry name" value="PAC"/>
    <property type="match status" value="2"/>
</dbReference>
<evidence type="ECO:0000256" key="1">
    <source>
        <dbReference type="ARBA" id="ARBA00000085"/>
    </source>
</evidence>
<dbReference type="Gene3D" id="3.30.450.20">
    <property type="entry name" value="PAS domain"/>
    <property type="match status" value="2"/>
</dbReference>
<name>A0ABT9V6U1_9BACL</name>
<dbReference type="Pfam" id="PF00072">
    <property type="entry name" value="Response_reg"/>
    <property type="match status" value="1"/>
</dbReference>
<evidence type="ECO:0000256" key="3">
    <source>
        <dbReference type="ARBA" id="ARBA00022553"/>
    </source>
</evidence>
<feature type="coiled-coil region" evidence="10">
    <location>
        <begin position="275"/>
        <end position="312"/>
    </location>
</feature>
<evidence type="ECO:0000259" key="11">
    <source>
        <dbReference type="PROSITE" id="PS50109"/>
    </source>
</evidence>
<dbReference type="EMBL" id="JAUSTU010000014">
    <property type="protein sequence ID" value="MDQ0156661.1"/>
    <property type="molecule type" value="Genomic_DNA"/>
</dbReference>
<keyword evidence="4" id="KW-0808">Transferase</keyword>
<dbReference type="Proteomes" id="UP001231362">
    <property type="component" value="Unassembled WGS sequence"/>
</dbReference>
<keyword evidence="15" id="KW-1185">Reference proteome</keyword>
<dbReference type="SMART" id="SM00388">
    <property type="entry name" value="HisKA"/>
    <property type="match status" value="1"/>
</dbReference>
<dbReference type="SUPFAM" id="SSF47384">
    <property type="entry name" value="Homodimeric domain of signal transducing histidine kinase"/>
    <property type="match status" value="1"/>
</dbReference>
<evidence type="ECO:0000256" key="7">
    <source>
        <dbReference type="ARBA" id="ARBA00022840"/>
    </source>
</evidence>
<comment type="caution">
    <text evidence="14">The sequence shown here is derived from an EMBL/GenBank/DDBJ whole genome shotgun (WGS) entry which is preliminary data.</text>
</comment>
<dbReference type="PANTHER" id="PTHR43547:SF2">
    <property type="entry name" value="HYBRID SIGNAL TRANSDUCTION HISTIDINE KINASE C"/>
    <property type="match status" value="1"/>
</dbReference>
<dbReference type="Gene3D" id="1.10.287.130">
    <property type="match status" value="1"/>
</dbReference>
<dbReference type="SMART" id="SM00091">
    <property type="entry name" value="PAS"/>
    <property type="match status" value="2"/>
</dbReference>
<sequence>MENKQVNILLVDDRAENLLALEAVLTSPYYRLIKAQSGVEALKWVLREDFAVILMDVQMPTLNGFDTVKMIREREKTKDVPIIFITALSQTMENVLYGYSIGAIDYIIKPFDPIILKCKVEGFVSLFLSKRKIVEQKEIIKSRTKELETVYTELKKKEAMNRAIGETSIDTIVSFDEEGIILSANPAIKTMFGYDYYEIIGRKVEVLFRIGISDIPKRAIVEATGIKKNKTTFPIEVHLSEVEVEGENIFVCSIRDITDKKTHFEKLEGLVKMRTNELSKANEKLHQEIEEKQETLQKLFESEEKYRQLVENSPEAIIVRHVNSEKISFINETGVKLFKAAGKHEIIGRSMFDLVHPDDHDMAKEHFSRLGREEILPPYEKRLVSLNGDIIDSQIKIIPFVYGGEASLHIVIRDMTEDKRNKEFIQQSEKLSVVGELAAGIAHEIRNPLTSLKGFTQLLENKYSTDREYVEIMISEIDRINTIVSELLLLAKPGRDDFRAVDLNRLLRNVSMLMSAQANLHGVAIKQENAHSLRDVMIYGDENKLKQVFVNIMKNAIEAMEYGGSIIIETKMTDRMIAISITDDGLGIPSHILQKIGNPFYTTKDKGTGLGLMVSKSIIESHQGDLQIESEEGQGTTVQVILPIMKNPCETAES</sequence>
<organism evidence="14 15">
    <name type="scientific">Anoxybacillus andreesenii</name>
    <dbReference type="NCBI Taxonomy" id="1325932"/>
    <lineage>
        <taxon>Bacteria</taxon>
        <taxon>Bacillati</taxon>
        <taxon>Bacillota</taxon>
        <taxon>Bacilli</taxon>
        <taxon>Bacillales</taxon>
        <taxon>Anoxybacillaceae</taxon>
        <taxon>Anoxybacillus</taxon>
    </lineage>
</organism>
<feature type="domain" description="PAS" evidence="13">
    <location>
        <begin position="302"/>
        <end position="374"/>
    </location>
</feature>
<proteinExistence type="predicted"/>
<dbReference type="InterPro" id="IPR036097">
    <property type="entry name" value="HisK_dim/P_sf"/>
</dbReference>
<keyword evidence="7" id="KW-0067">ATP-binding</keyword>
<dbReference type="NCBIfam" id="TIGR00229">
    <property type="entry name" value="sensory_box"/>
    <property type="match status" value="2"/>
</dbReference>
<dbReference type="InterPro" id="IPR001789">
    <property type="entry name" value="Sig_transdc_resp-reg_receiver"/>
</dbReference>
<keyword evidence="10" id="KW-0175">Coiled coil</keyword>
<dbReference type="InterPro" id="IPR003661">
    <property type="entry name" value="HisK_dim/P_dom"/>
</dbReference>
<dbReference type="PROSITE" id="PS50112">
    <property type="entry name" value="PAS"/>
    <property type="match status" value="2"/>
</dbReference>
<dbReference type="PROSITE" id="PS50110">
    <property type="entry name" value="RESPONSE_REGULATORY"/>
    <property type="match status" value="1"/>
</dbReference>
<dbReference type="InterPro" id="IPR005467">
    <property type="entry name" value="His_kinase_dom"/>
</dbReference>
<dbReference type="Pfam" id="PF02518">
    <property type="entry name" value="HATPase_c"/>
    <property type="match status" value="1"/>
</dbReference>
<dbReference type="RefSeq" id="WP_307151167.1">
    <property type="nucleotide sequence ID" value="NZ_JAUSTU010000014.1"/>
</dbReference>
<dbReference type="PANTHER" id="PTHR43547">
    <property type="entry name" value="TWO-COMPONENT HISTIDINE KINASE"/>
    <property type="match status" value="1"/>
</dbReference>
<feature type="domain" description="Histidine kinase" evidence="11">
    <location>
        <begin position="440"/>
        <end position="646"/>
    </location>
</feature>
<evidence type="ECO:0000256" key="10">
    <source>
        <dbReference type="SAM" id="Coils"/>
    </source>
</evidence>
<keyword evidence="8" id="KW-0902">Two-component regulatory system</keyword>